<dbReference type="GeneID" id="38138235"/>
<feature type="transmembrane region" description="Helical" evidence="1">
    <location>
        <begin position="115"/>
        <end position="136"/>
    </location>
</feature>
<evidence type="ECO:0000313" key="3">
    <source>
        <dbReference type="Proteomes" id="UP000253729"/>
    </source>
</evidence>
<keyword evidence="1" id="KW-1133">Transmembrane helix</keyword>
<feature type="transmembrane region" description="Helical" evidence="1">
    <location>
        <begin position="37"/>
        <end position="54"/>
    </location>
</feature>
<keyword evidence="1" id="KW-0812">Transmembrane</keyword>
<dbReference type="AlphaFoldDB" id="A0A3F3PKX1"/>
<sequence length="201" mass="22850">MRKEKQSSADEKPDLYQVESFTTIETRYMQMLLELDYIPWFYNILAGAGTFTSLQEKTKSLDNDHMKESVEATIINTIRNPPLLAISCFCLTLGATIMIWLSWKIRNNYIWLVNKLFIPTLLNAMAGLVSTMVNIYTAQSGAWSIMAMMTVIATGLTMAVSIGLTIAYKLFKLETIKREHEAEIKAGFHRVLPKPSESIQR</sequence>
<gene>
    <name evidence="2" type="ORF">BDQ94DRAFT_164022</name>
</gene>
<feature type="transmembrane region" description="Helical" evidence="1">
    <location>
        <begin position="83"/>
        <end position="103"/>
    </location>
</feature>
<dbReference type="Proteomes" id="UP000253729">
    <property type="component" value="Unassembled WGS sequence"/>
</dbReference>
<feature type="transmembrane region" description="Helical" evidence="1">
    <location>
        <begin position="142"/>
        <end position="168"/>
    </location>
</feature>
<accession>A0A3F3PKX1</accession>
<dbReference type="STRING" id="1341132.A0A3F3PKX1"/>
<evidence type="ECO:0000313" key="2">
    <source>
        <dbReference type="EMBL" id="RDH26986.1"/>
    </source>
</evidence>
<keyword evidence="3" id="KW-1185">Reference proteome</keyword>
<organism evidence="2 3">
    <name type="scientific">Aspergillus welwitschiae</name>
    <dbReference type="NCBI Taxonomy" id="1341132"/>
    <lineage>
        <taxon>Eukaryota</taxon>
        <taxon>Fungi</taxon>
        <taxon>Dikarya</taxon>
        <taxon>Ascomycota</taxon>
        <taxon>Pezizomycotina</taxon>
        <taxon>Eurotiomycetes</taxon>
        <taxon>Eurotiomycetidae</taxon>
        <taxon>Eurotiales</taxon>
        <taxon>Aspergillaceae</taxon>
        <taxon>Aspergillus</taxon>
        <taxon>Aspergillus subgen. Circumdati</taxon>
    </lineage>
</organism>
<keyword evidence="1" id="KW-0472">Membrane</keyword>
<evidence type="ECO:0000256" key="1">
    <source>
        <dbReference type="SAM" id="Phobius"/>
    </source>
</evidence>
<reference evidence="2 3" key="1">
    <citation type="submission" date="2018-07" db="EMBL/GenBank/DDBJ databases">
        <title>The genomes of Aspergillus section Nigri reveals drivers in fungal speciation.</title>
        <authorList>
            <consortium name="DOE Joint Genome Institute"/>
            <person name="Vesth T.C."/>
            <person name="Nybo J."/>
            <person name="Theobald S."/>
            <person name="Brandl J."/>
            <person name="Frisvad J.C."/>
            <person name="Nielsen K.F."/>
            <person name="Lyhne E.K."/>
            <person name="Kogle M.E."/>
            <person name="Kuo A."/>
            <person name="Riley R."/>
            <person name="Clum A."/>
            <person name="Nolan M."/>
            <person name="Lipzen A."/>
            <person name="Salamov A."/>
            <person name="Henrissat B."/>
            <person name="Wiebenga A."/>
            <person name="De vries R.P."/>
            <person name="Grigoriev I.V."/>
            <person name="Mortensen U.H."/>
            <person name="Andersen M.R."/>
            <person name="Baker S.E."/>
        </authorList>
    </citation>
    <scope>NUCLEOTIDE SEQUENCE [LARGE SCALE GENOMIC DNA]</scope>
    <source>
        <strain evidence="2 3">CBS 139.54b</strain>
    </source>
</reference>
<name>A0A3F3PKX1_9EURO</name>
<protein>
    <submittedName>
        <fullName evidence="2">Uncharacterized protein</fullName>
    </submittedName>
</protein>
<proteinExistence type="predicted"/>
<dbReference type="RefSeq" id="XP_026620008.1">
    <property type="nucleotide sequence ID" value="XM_026769879.1"/>
</dbReference>
<dbReference type="EMBL" id="KZ852106">
    <property type="protein sequence ID" value="RDH26986.1"/>
    <property type="molecule type" value="Genomic_DNA"/>
</dbReference>